<evidence type="ECO:0000313" key="2">
    <source>
        <dbReference type="Proteomes" id="UP001500604"/>
    </source>
</evidence>
<organism evidence="1 2">
    <name type="scientific">Kistimonas scapharcae</name>
    <dbReference type="NCBI Taxonomy" id="1036133"/>
    <lineage>
        <taxon>Bacteria</taxon>
        <taxon>Pseudomonadati</taxon>
        <taxon>Pseudomonadota</taxon>
        <taxon>Gammaproteobacteria</taxon>
        <taxon>Oceanospirillales</taxon>
        <taxon>Endozoicomonadaceae</taxon>
        <taxon>Kistimonas</taxon>
    </lineage>
</organism>
<name>A0ABP8VBY1_9GAMM</name>
<dbReference type="RefSeq" id="WP_345199105.1">
    <property type="nucleotide sequence ID" value="NZ_BAABFL010000477.1"/>
</dbReference>
<proteinExistence type="predicted"/>
<protein>
    <submittedName>
        <fullName evidence="1">Uncharacterized protein</fullName>
    </submittedName>
</protein>
<dbReference type="Proteomes" id="UP001500604">
    <property type="component" value="Unassembled WGS sequence"/>
</dbReference>
<gene>
    <name evidence="1" type="ORF">GCM10023116_48040</name>
</gene>
<sequence length="72" mass="8432">MIYNREKARLPSTLSVEAFADRIREMNTLDIPKEERIRAFSAHLHRVMADHLTDRQTATELYAAYLARKQAE</sequence>
<keyword evidence="2" id="KW-1185">Reference proteome</keyword>
<dbReference type="EMBL" id="BAABFL010000477">
    <property type="protein sequence ID" value="GAA4652520.1"/>
    <property type="molecule type" value="Genomic_DNA"/>
</dbReference>
<reference evidence="2" key="1">
    <citation type="journal article" date="2019" name="Int. J. Syst. Evol. Microbiol.">
        <title>The Global Catalogue of Microorganisms (GCM) 10K type strain sequencing project: providing services to taxonomists for standard genome sequencing and annotation.</title>
        <authorList>
            <consortium name="The Broad Institute Genomics Platform"/>
            <consortium name="The Broad Institute Genome Sequencing Center for Infectious Disease"/>
            <person name="Wu L."/>
            <person name="Ma J."/>
        </authorList>
    </citation>
    <scope>NUCLEOTIDE SEQUENCE [LARGE SCALE GENOMIC DNA]</scope>
    <source>
        <strain evidence="2">JCM 17805</strain>
    </source>
</reference>
<accession>A0ABP8VBY1</accession>
<evidence type="ECO:0000313" key="1">
    <source>
        <dbReference type="EMBL" id="GAA4652520.1"/>
    </source>
</evidence>
<comment type="caution">
    <text evidence="1">The sequence shown here is derived from an EMBL/GenBank/DDBJ whole genome shotgun (WGS) entry which is preliminary data.</text>
</comment>